<comment type="function">
    <text evidence="9">May be a proton symporter involved in the uptake of osmolytes such as proline and glycine betaine.</text>
</comment>
<dbReference type="PROSITE" id="PS50850">
    <property type="entry name" value="MFS"/>
    <property type="match status" value="1"/>
</dbReference>
<name>A0A375YJ11_MYCPF</name>
<feature type="transmembrane region" description="Helical" evidence="11">
    <location>
        <begin position="80"/>
        <end position="102"/>
    </location>
</feature>
<feature type="transmembrane region" description="Helical" evidence="11">
    <location>
        <begin position="276"/>
        <end position="299"/>
    </location>
</feature>
<dbReference type="GO" id="GO:0005886">
    <property type="term" value="C:plasma membrane"/>
    <property type="evidence" value="ECO:0007669"/>
    <property type="project" value="UniProtKB-SubCell"/>
</dbReference>
<dbReference type="InterPro" id="IPR005829">
    <property type="entry name" value="Sugar_transporter_CS"/>
</dbReference>
<evidence type="ECO:0000256" key="2">
    <source>
        <dbReference type="ARBA" id="ARBA00008240"/>
    </source>
</evidence>
<evidence type="ECO:0000256" key="9">
    <source>
        <dbReference type="ARBA" id="ARBA00037295"/>
    </source>
</evidence>
<feature type="transmembrane region" description="Helical" evidence="11">
    <location>
        <begin position="441"/>
        <end position="462"/>
    </location>
</feature>
<keyword evidence="14" id="KW-1185">Reference proteome</keyword>
<evidence type="ECO:0000313" key="14">
    <source>
        <dbReference type="Proteomes" id="UP000252008"/>
    </source>
</evidence>
<dbReference type="AlphaFoldDB" id="A0A375YJ11"/>
<evidence type="ECO:0000256" key="5">
    <source>
        <dbReference type="ARBA" id="ARBA00022692"/>
    </source>
</evidence>
<keyword evidence="8 11" id="KW-0472">Membrane</keyword>
<feature type="transmembrane region" description="Helical" evidence="11">
    <location>
        <begin position="114"/>
        <end position="132"/>
    </location>
</feature>
<comment type="subcellular location">
    <subcellularLocation>
        <location evidence="1">Cell membrane</location>
        <topology evidence="1">Multi-pass membrane protein</topology>
    </subcellularLocation>
</comment>
<dbReference type="Pfam" id="PF00083">
    <property type="entry name" value="Sugar_tr"/>
    <property type="match status" value="1"/>
</dbReference>
<dbReference type="PANTHER" id="PTHR43045:SF2">
    <property type="entry name" value="INNER MEMBRANE METABOLITE TRANSPORT PROTEIN YHJE"/>
    <property type="match status" value="1"/>
</dbReference>
<keyword evidence="7 11" id="KW-1133">Transmembrane helix</keyword>
<keyword evidence="4" id="KW-1003">Cell membrane</keyword>
<accession>A0A375YJ11</accession>
<organism evidence="13 14">
    <name type="scientific">Mycolicibacterium parafortuitum</name>
    <name type="common">Mycobacterium parafortuitum</name>
    <dbReference type="NCBI Taxonomy" id="39692"/>
    <lineage>
        <taxon>Bacteria</taxon>
        <taxon>Bacillati</taxon>
        <taxon>Actinomycetota</taxon>
        <taxon>Actinomycetes</taxon>
        <taxon>Mycobacteriales</taxon>
        <taxon>Mycobacteriaceae</taxon>
        <taxon>Mycolicibacterium</taxon>
    </lineage>
</organism>
<dbReference type="InterPro" id="IPR005828">
    <property type="entry name" value="MFS_sugar_transport-like"/>
</dbReference>
<dbReference type="Gene3D" id="1.20.1250.20">
    <property type="entry name" value="MFS general substrate transporter like domains"/>
    <property type="match status" value="1"/>
</dbReference>
<dbReference type="PROSITE" id="PS00216">
    <property type="entry name" value="SUGAR_TRANSPORT_1"/>
    <property type="match status" value="1"/>
</dbReference>
<feature type="transmembrane region" description="Helical" evidence="11">
    <location>
        <begin position="226"/>
        <end position="243"/>
    </location>
</feature>
<keyword evidence="5 11" id="KW-0812">Transmembrane</keyword>
<keyword evidence="3" id="KW-0813">Transport</keyword>
<evidence type="ECO:0000259" key="12">
    <source>
        <dbReference type="PROSITE" id="PS50850"/>
    </source>
</evidence>
<feature type="transmembrane region" description="Helical" evidence="11">
    <location>
        <begin position="186"/>
        <end position="206"/>
    </location>
</feature>
<feature type="domain" description="Major facilitator superfamily (MFS) profile" evidence="12">
    <location>
        <begin position="41"/>
        <end position="469"/>
    </location>
</feature>
<feature type="transmembrane region" description="Helical" evidence="11">
    <location>
        <begin position="415"/>
        <end position="435"/>
    </location>
</feature>
<proteinExistence type="inferred from homology"/>
<dbReference type="STRING" id="39692.BST38_01470"/>
<keyword evidence="6" id="KW-0769">Symport</keyword>
<reference evidence="13 14" key="1">
    <citation type="submission" date="2018-05" db="EMBL/GenBank/DDBJ databases">
        <authorList>
            <consortium name="IHU Genomes"/>
        </authorList>
    </citation>
    <scope>NUCLEOTIDE SEQUENCE [LARGE SCALE GENOMIC DNA]</scope>
    <source>
        <strain evidence="13 14">P7335</strain>
    </source>
</reference>
<dbReference type="FunFam" id="1.20.1250.20:FF:000001">
    <property type="entry name" value="Dicarboxylate MFS transporter"/>
    <property type="match status" value="1"/>
</dbReference>
<gene>
    <name evidence="13" type="ORF">MPP7335_02849</name>
</gene>
<feature type="transmembrane region" description="Helical" evidence="11">
    <location>
        <begin position="349"/>
        <end position="369"/>
    </location>
</feature>
<feature type="transmembrane region" description="Helical" evidence="11">
    <location>
        <begin position="319"/>
        <end position="337"/>
    </location>
</feature>
<evidence type="ECO:0000256" key="7">
    <source>
        <dbReference type="ARBA" id="ARBA00022989"/>
    </source>
</evidence>
<dbReference type="CDD" id="cd17369">
    <property type="entry name" value="MFS_ShiA_like"/>
    <property type="match status" value="1"/>
</dbReference>
<protein>
    <recommendedName>
        <fullName evidence="10">Putative proline/betaine transporter</fullName>
    </recommendedName>
</protein>
<evidence type="ECO:0000256" key="1">
    <source>
        <dbReference type="ARBA" id="ARBA00004651"/>
    </source>
</evidence>
<dbReference type="EMBL" id="UEGS01000001">
    <property type="protein sequence ID" value="SRX81102.1"/>
    <property type="molecule type" value="Genomic_DNA"/>
</dbReference>
<dbReference type="Proteomes" id="UP000252008">
    <property type="component" value="Unassembled WGS sequence"/>
</dbReference>
<evidence type="ECO:0000313" key="13">
    <source>
        <dbReference type="EMBL" id="SRX81102.1"/>
    </source>
</evidence>
<evidence type="ECO:0000256" key="6">
    <source>
        <dbReference type="ARBA" id="ARBA00022847"/>
    </source>
</evidence>
<dbReference type="SUPFAM" id="SSF103473">
    <property type="entry name" value="MFS general substrate transporter"/>
    <property type="match status" value="1"/>
</dbReference>
<dbReference type="InterPro" id="IPR020846">
    <property type="entry name" value="MFS_dom"/>
</dbReference>
<dbReference type="InterPro" id="IPR036259">
    <property type="entry name" value="MFS_trans_sf"/>
</dbReference>
<feature type="transmembrane region" description="Helical" evidence="11">
    <location>
        <begin position="41"/>
        <end position="60"/>
    </location>
</feature>
<evidence type="ECO:0000256" key="3">
    <source>
        <dbReference type="ARBA" id="ARBA00022448"/>
    </source>
</evidence>
<dbReference type="PANTHER" id="PTHR43045">
    <property type="entry name" value="SHIKIMATE TRANSPORTER"/>
    <property type="match status" value="1"/>
</dbReference>
<evidence type="ECO:0000256" key="11">
    <source>
        <dbReference type="SAM" id="Phobius"/>
    </source>
</evidence>
<sequence length="480" mass="51572">MHNRRDKIGAGMMTPAEKGGSAVSNAVTAHDVVDGVPRRRIVVASMVGTTIEFYDFYIYATAAVSVFPHLFFPKGDSTTALLASLATFGLAFVARPLGSILFGHFGDRAGRKTTLVASLLLMGIATFAIGLLPTYAQVGIIAPALLALMRFCQGLALGGEWSGAALLATETAAPGRRGWAAMWPQLGAPFGFLLANGLFITLILILGHSNVSPELDGAFLTWGWRVPFLLSAVMVIIGLYVRLRILETPVFTRAVERGEKVKTPLAEVFRSSWRQLIIGTFVMLATYTLFYIVTTWVLSFGTGKKPPEGTGLGFPYVDFLQMQLIAVLFFAAALPLSGYLADRVGRRRLLLFVTAGIMAYGALFAPMLGSSDTSFGTMLVFLIIGMTLMGFTFAPMSAVLPEMFPTNVRYTGSGIAYNASSILGAAVAPFIATWLATSYGVSWVGLYLFIAASLTFVAILVMRETRDASLDSVDRVEPTP</sequence>
<feature type="transmembrane region" description="Helical" evidence="11">
    <location>
        <begin position="138"/>
        <end position="157"/>
    </location>
</feature>
<evidence type="ECO:0000256" key="10">
    <source>
        <dbReference type="ARBA" id="ARBA00039918"/>
    </source>
</evidence>
<feature type="transmembrane region" description="Helical" evidence="11">
    <location>
        <begin position="375"/>
        <end position="394"/>
    </location>
</feature>
<comment type="similarity">
    <text evidence="2">Belongs to the major facilitator superfamily. Metabolite:H+ Symporter (MHS) family (TC 2.A.1.6) family.</text>
</comment>
<dbReference type="GO" id="GO:0015293">
    <property type="term" value="F:symporter activity"/>
    <property type="evidence" value="ECO:0007669"/>
    <property type="project" value="UniProtKB-KW"/>
</dbReference>
<evidence type="ECO:0000256" key="8">
    <source>
        <dbReference type="ARBA" id="ARBA00023136"/>
    </source>
</evidence>
<evidence type="ECO:0000256" key="4">
    <source>
        <dbReference type="ARBA" id="ARBA00022475"/>
    </source>
</evidence>